<dbReference type="Proteomes" id="UP000313359">
    <property type="component" value="Unassembled WGS sequence"/>
</dbReference>
<dbReference type="EMBL" id="ML122288">
    <property type="protein sequence ID" value="RPD56393.1"/>
    <property type="molecule type" value="Genomic_DNA"/>
</dbReference>
<reference evidence="1" key="1">
    <citation type="journal article" date="2018" name="Genome Biol. Evol.">
        <title>Genomics and development of Lentinus tigrinus, a white-rot wood-decaying mushroom with dimorphic fruiting bodies.</title>
        <authorList>
            <person name="Wu B."/>
            <person name="Xu Z."/>
            <person name="Knudson A."/>
            <person name="Carlson A."/>
            <person name="Chen N."/>
            <person name="Kovaka S."/>
            <person name="LaButti K."/>
            <person name="Lipzen A."/>
            <person name="Pennachio C."/>
            <person name="Riley R."/>
            <person name="Schakwitz W."/>
            <person name="Umezawa K."/>
            <person name="Ohm R.A."/>
            <person name="Grigoriev I.V."/>
            <person name="Nagy L.G."/>
            <person name="Gibbons J."/>
            <person name="Hibbett D."/>
        </authorList>
    </citation>
    <scope>NUCLEOTIDE SEQUENCE [LARGE SCALE GENOMIC DNA]</scope>
    <source>
        <strain evidence="1">ALCF2SS1-6</strain>
    </source>
</reference>
<protein>
    <submittedName>
        <fullName evidence="1">Uncharacterized protein</fullName>
    </submittedName>
</protein>
<dbReference type="AlphaFoldDB" id="A0A5C2RZ88"/>
<evidence type="ECO:0000313" key="2">
    <source>
        <dbReference type="Proteomes" id="UP000313359"/>
    </source>
</evidence>
<sequence length="258" mass="28598">LEDPGKMIQTGYSAGARSKPVFNWVRNVISRQETSLEFLASSDFRSSCLFALGWNICRSVLPHDGVMKEWVEFLDNNRLPRMDGGVGIQSSTGNVTIHLGDTPVTFHNMELAPASGLLNQNYARGVHREQQPHPFAVQWILHRSHGEAAGGHFYIAEYGTVTVNAPDTLISWRPSQWHGTGLADYSPYTDDPDYKQYGISFVTPPRLAGVYKKYGQAFNALHVKTPQVAFGKLWTAADEAAFEAETELLQALADGVEE</sequence>
<dbReference type="STRING" id="1328759.A0A5C2RZ88"/>
<evidence type="ECO:0000313" key="1">
    <source>
        <dbReference type="EMBL" id="RPD56393.1"/>
    </source>
</evidence>
<accession>A0A5C2RZ88</accession>
<proteinExistence type="predicted"/>
<dbReference type="OrthoDB" id="3065422at2759"/>
<organism evidence="1 2">
    <name type="scientific">Lentinus tigrinus ALCF2SS1-6</name>
    <dbReference type="NCBI Taxonomy" id="1328759"/>
    <lineage>
        <taxon>Eukaryota</taxon>
        <taxon>Fungi</taxon>
        <taxon>Dikarya</taxon>
        <taxon>Basidiomycota</taxon>
        <taxon>Agaricomycotina</taxon>
        <taxon>Agaricomycetes</taxon>
        <taxon>Polyporales</taxon>
        <taxon>Polyporaceae</taxon>
        <taxon>Lentinus</taxon>
    </lineage>
</organism>
<keyword evidence="2" id="KW-1185">Reference proteome</keyword>
<name>A0A5C2RZ88_9APHY</name>
<gene>
    <name evidence="1" type="ORF">L227DRAFT_508427</name>
</gene>
<feature type="non-terminal residue" evidence="1">
    <location>
        <position position="1"/>
    </location>
</feature>